<dbReference type="AlphaFoldDB" id="W1Y7J8"/>
<organism evidence="1">
    <name type="scientific">human gut metagenome</name>
    <dbReference type="NCBI Taxonomy" id="408170"/>
    <lineage>
        <taxon>unclassified sequences</taxon>
        <taxon>metagenomes</taxon>
        <taxon>organismal metagenomes</taxon>
    </lineage>
</organism>
<proteinExistence type="predicted"/>
<feature type="non-terminal residue" evidence="1">
    <location>
        <position position="1"/>
    </location>
</feature>
<protein>
    <submittedName>
        <fullName evidence="1">Uncharacterized protein</fullName>
    </submittedName>
</protein>
<accession>W1Y7J8</accession>
<dbReference type="EMBL" id="AZMM01007365">
    <property type="protein sequence ID" value="ETJ38543.1"/>
    <property type="molecule type" value="Genomic_DNA"/>
</dbReference>
<sequence>RVGVQPAPIVIRKGLDVDKIMKHMSDIFTTWDYRHGFYY</sequence>
<evidence type="ECO:0000313" key="1">
    <source>
        <dbReference type="EMBL" id="ETJ38543.1"/>
    </source>
</evidence>
<gene>
    <name evidence="1" type="ORF">Q604_UNBC07365G0002</name>
</gene>
<reference evidence="1" key="1">
    <citation type="submission" date="2013-12" db="EMBL/GenBank/DDBJ databases">
        <title>A Varibaculum cambriense genome reconstructed from a premature infant gut community with otherwise low bacterial novelty that shifts toward anaerobic metabolism during the third week of life.</title>
        <authorList>
            <person name="Brown C.T."/>
            <person name="Sharon I."/>
            <person name="Thomas B.C."/>
            <person name="Castelle C.J."/>
            <person name="Morowitz M.J."/>
            <person name="Banfield J.F."/>
        </authorList>
    </citation>
    <scope>NUCLEOTIDE SEQUENCE</scope>
</reference>
<dbReference type="Gene3D" id="3.90.870.10">
    <property type="entry name" value="DHBP synthase"/>
    <property type="match status" value="1"/>
</dbReference>
<comment type="caution">
    <text evidence="1">The sequence shown here is derived from an EMBL/GenBank/DDBJ whole genome shotgun (WGS) entry which is preliminary data.</text>
</comment>
<name>W1Y7J8_9ZZZZ</name>